<proteinExistence type="predicted"/>
<evidence type="ECO:0000256" key="1">
    <source>
        <dbReference type="ARBA" id="ARBA00022723"/>
    </source>
</evidence>
<feature type="domain" description="Fumarylacetoacetase-like C-terminal" evidence="2">
    <location>
        <begin position="26"/>
        <end position="216"/>
    </location>
</feature>
<keyword evidence="4" id="KW-1185">Reference proteome</keyword>
<dbReference type="InterPro" id="IPR036663">
    <property type="entry name" value="Fumarylacetoacetase_C_sf"/>
</dbReference>
<dbReference type="GO" id="GO:0046872">
    <property type="term" value="F:metal ion binding"/>
    <property type="evidence" value="ECO:0007669"/>
    <property type="project" value="UniProtKB-KW"/>
</dbReference>
<accession>A0A7T4R0D1</accession>
<dbReference type="Gene3D" id="3.90.850.10">
    <property type="entry name" value="Fumarylacetoacetase-like, C-terminal domain"/>
    <property type="match status" value="1"/>
</dbReference>
<evidence type="ECO:0000313" key="3">
    <source>
        <dbReference type="EMBL" id="QQD17997.1"/>
    </source>
</evidence>
<evidence type="ECO:0000259" key="2">
    <source>
        <dbReference type="Pfam" id="PF01557"/>
    </source>
</evidence>
<keyword evidence="3" id="KW-0378">Hydrolase</keyword>
<dbReference type="Proteomes" id="UP000596063">
    <property type="component" value="Chromosome"/>
</dbReference>
<dbReference type="AlphaFoldDB" id="A0A7T4R0D1"/>
<dbReference type="NCBIfam" id="NF007967">
    <property type="entry name" value="PRK10691.1"/>
    <property type="match status" value="1"/>
</dbReference>
<organism evidence="3 4">
    <name type="scientific">Spongiibacter nanhainus</name>
    <dbReference type="NCBI Taxonomy" id="2794344"/>
    <lineage>
        <taxon>Bacteria</taxon>
        <taxon>Pseudomonadati</taxon>
        <taxon>Pseudomonadota</taxon>
        <taxon>Gammaproteobacteria</taxon>
        <taxon>Cellvibrionales</taxon>
        <taxon>Spongiibacteraceae</taxon>
        <taxon>Spongiibacter</taxon>
    </lineage>
</organism>
<dbReference type="InterPro" id="IPR011234">
    <property type="entry name" value="Fumarylacetoacetase-like_C"/>
</dbReference>
<dbReference type="SUPFAM" id="SSF56529">
    <property type="entry name" value="FAH"/>
    <property type="match status" value="1"/>
</dbReference>
<gene>
    <name evidence="3" type="ORF">I6N98_16900</name>
</gene>
<dbReference type="PANTHER" id="PTHR11820">
    <property type="entry name" value="ACYLPYRUVASE"/>
    <property type="match status" value="1"/>
</dbReference>
<dbReference type="Pfam" id="PF01557">
    <property type="entry name" value="FAA_hydrolase"/>
    <property type="match status" value="1"/>
</dbReference>
<dbReference type="GO" id="GO:0018773">
    <property type="term" value="F:acetylpyruvate hydrolase activity"/>
    <property type="evidence" value="ECO:0007669"/>
    <property type="project" value="TreeGrafter"/>
</dbReference>
<dbReference type="PANTHER" id="PTHR11820:SF7">
    <property type="entry name" value="ACYLPYRUVASE FAHD1, MITOCHONDRIAL"/>
    <property type="match status" value="1"/>
</dbReference>
<sequence length="232" mass="24867">MATTRDNNVTYHHQLQSTPCELPVGKAVCVGRNYADHAKELNNPIPSSPLLFIKPSTAIVPFEPAINVPADKGVCHFELEVALLIGQRLSQASADDVMPAILGYGLALDLTLRELQSQLKEKGQPWEKAKAFDGALPLSPFVPASEVPDWRALGLQLYRNGQLQQDGACRDMLFGISDLLAEISNSFTLLPGDVVLTGTPAGVGPLQPGDSLDARLILAGQSLLQIHSQISA</sequence>
<keyword evidence="1" id="KW-0479">Metal-binding</keyword>
<reference evidence="3 4" key="1">
    <citation type="submission" date="2020-12" db="EMBL/GenBank/DDBJ databases">
        <authorList>
            <person name="Shan Y."/>
        </authorList>
    </citation>
    <scope>NUCLEOTIDE SEQUENCE [LARGE SCALE GENOMIC DNA]</scope>
    <source>
        <strain evidence="4">csc3.9</strain>
    </source>
</reference>
<evidence type="ECO:0000313" key="4">
    <source>
        <dbReference type="Proteomes" id="UP000596063"/>
    </source>
</evidence>
<dbReference type="KEGG" id="snan:I6N98_16900"/>
<protein>
    <submittedName>
        <fullName evidence="3">Fumarylacetoacetate hydrolase family protein</fullName>
    </submittedName>
</protein>
<dbReference type="EMBL" id="CP066167">
    <property type="protein sequence ID" value="QQD17997.1"/>
    <property type="molecule type" value="Genomic_DNA"/>
</dbReference>
<name>A0A7T4R0D1_9GAMM</name>